<organism evidence="2 3">
    <name type="scientific">Paraburkholderia terrae</name>
    <dbReference type="NCBI Taxonomy" id="311230"/>
    <lineage>
        <taxon>Bacteria</taxon>
        <taxon>Pseudomonadati</taxon>
        <taxon>Pseudomonadota</taxon>
        <taxon>Betaproteobacteria</taxon>
        <taxon>Burkholderiales</taxon>
        <taxon>Burkholderiaceae</taxon>
        <taxon>Paraburkholderia</taxon>
    </lineage>
</organism>
<keyword evidence="3" id="KW-1185">Reference proteome</keyword>
<feature type="compositionally biased region" description="Basic residues" evidence="1">
    <location>
        <begin position="29"/>
        <end position="43"/>
    </location>
</feature>
<reference evidence="2 3" key="1">
    <citation type="journal article" date="2022" name="Front. Microbiol.">
        <title>Identification and characterization of a novel class of self-sufficient cytochrome P450 hydroxylase involved in cyclohexanecarboxylate degradation in Paraburkholderia terrae strain KU-64.</title>
        <authorList>
            <person name="Yamamoto T."/>
            <person name="Hasegawa Y."/>
            <person name="Iwaki H."/>
        </authorList>
    </citation>
    <scope>NUCLEOTIDE SEQUENCE [LARGE SCALE GENOMIC DNA]</scope>
    <source>
        <strain evidence="2 3">KU-64</strain>
    </source>
</reference>
<accession>A0ABM7THI2</accession>
<evidence type="ECO:0000256" key="1">
    <source>
        <dbReference type="SAM" id="MobiDB-lite"/>
    </source>
</evidence>
<dbReference type="EMBL" id="AP024955">
    <property type="protein sequence ID" value="BCZ78427.1"/>
    <property type="molecule type" value="Genomic_DNA"/>
</dbReference>
<feature type="compositionally biased region" description="Basic and acidic residues" evidence="1">
    <location>
        <begin position="1"/>
        <end position="12"/>
    </location>
</feature>
<dbReference type="Proteomes" id="UP001319874">
    <property type="component" value="Chromosome 1"/>
</dbReference>
<sequence length="86" mass="9537">MDETGAPEHARNQDGQIKAQAAAPGEARCKRKRFKHGRLRGAHRVPSVPAAVPWNGGKRQWLRPPKPPDPRIKAARSNFRVISVSL</sequence>
<protein>
    <submittedName>
        <fullName evidence="2">Uncharacterized protein</fullName>
    </submittedName>
</protein>
<name>A0ABM7THI2_9BURK</name>
<evidence type="ECO:0000313" key="3">
    <source>
        <dbReference type="Proteomes" id="UP001319874"/>
    </source>
</evidence>
<feature type="region of interest" description="Disordered" evidence="1">
    <location>
        <begin position="1"/>
        <end position="73"/>
    </location>
</feature>
<evidence type="ECO:0000313" key="2">
    <source>
        <dbReference type="EMBL" id="BCZ78427.1"/>
    </source>
</evidence>
<proteinExistence type="predicted"/>
<gene>
    <name evidence="2" type="ORF">PTKU64_21020</name>
</gene>